<feature type="region of interest" description="Disordered" evidence="1">
    <location>
        <begin position="49"/>
        <end position="75"/>
    </location>
</feature>
<dbReference type="Proteomes" id="UP001286313">
    <property type="component" value="Unassembled WGS sequence"/>
</dbReference>
<reference evidence="2" key="1">
    <citation type="submission" date="2023-10" db="EMBL/GenBank/DDBJ databases">
        <title>Genome assemblies of two species of porcelain crab, Petrolisthes cinctipes and Petrolisthes manimaculis (Anomura: Porcellanidae).</title>
        <authorList>
            <person name="Angst P."/>
        </authorList>
    </citation>
    <scope>NUCLEOTIDE SEQUENCE</scope>
    <source>
        <strain evidence="2">PB745_01</strain>
        <tissue evidence="2">Gill</tissue>
    </source>
</reference>
<proteinExistence type="predicted"/>
<comment type="caution">
    <text evidence="2">The sequence shown here is derived from an EMBL/GenBank/DDBJ whole genome shotgun (WGS) entry which is preliminary data.</text>
</comment>
<evidence type="ECO:0000313" key="2">
    <source>
        <dbReference type="EMBL" id="KAK3849407.1"/>
    </source>
</evidence>
<organism evidence="2 3">
    <name type="scientific">Petrolisthes cinctipes</name>
    <name type="common">Flat porcelain crab</name>
    <dbReference type="NCBI Taxonomy" id="88211"/>
    <lineage>
        <taxon>Eukaryota</taxon>
        <taxon>Metazoa</taxon>
        <taxon>Ecdysozoa</taxon>
        <taxon>Arthropoda</taxon>
        <taxon>Crustacea</taxon>
        <taxon>Multicrustacea</taxon>
        <taxon>Malacostraca</taxon>
        <taxon>Eumalacostraca</taxon>
        <taxon>Eucarida</taxon>
        <taxon>Decapoda</taxon>
        <taxon>Pleocyemata</taxon>
        <taxon>Anomura</taxon>
        <taxon>Galatheoidea</taxon>
        <taxon>Porcellanidae</taxon>
        <taxon>Petrolisthes</taxon>
    </lineage>
</organism>
<feature type="compositionally biased region" description="Low complexity" evidence="1">
    <location>
        <begin position="65"/>
        <end position="75"/>
    </location>
</feature>
<protein>
    <submittedName>
        <fullName evidence="2">Uncharacterized protein</fullName>
    </submittedName>
</protein>
<dbReference type="AlphaFoldDB" id="A0AAE1BFV6"/>
<gene>
    <name evidence="2" type="ORF">Pcinc_043841</name>
</gene>
<sequence length="291" mass="32486">MVMVEGNNNNNNNNIINQQQQQENGEVPNMVSVSSLPGVTSFLSNPCHLITPPQQQPPQATSEDNNNINNNINNNNNNNQEMVALSLSNIVFANASLLGITAVLNHNCYLPFSLLTLPSPPQPFNTTRLGGHIQMHREMLYLAAHLYFALNYTNPHTSSCPHETSEFIVQLSGLTGMLENLLCRLTAMVGDSSLLTPTVQEVTALRLVDAASCAGRGLWMCILVSRARASLVTLRRVFLRPSSAWQEGIRVVMQKRKRYHRARQQHHDPTQLSRYVLQMLRGRLAATQPHF</sequence>
<name>A0AAE1BFV6_PETCI</name>
<evidence type="ECO:0000256" key="1">
    <source>
        <dbReference type="SAM" id="MobiDB-lite"/>
    </source>
</evidence>
<keyword evidence="3" id="KW-1185">Reference proteome</keyword>
<evidence type="ECO:0000313" key="3">
    <source>
        <dbReference type="Proteomes" id="UP001286313"/>
    </source>
</evidence>
<dbReference type="EMBL" id="JAWQEG010008948">
    <property type="protein sequence ID" value="KAK3849407.1"/>
    <property type="molecule type" value="Genomic_DNA"/>
</dbReference>
<accession>A0AAE1BFV6</accession>